<keyword evidence="3" id="KW-1133">Transmembrane helix</keyword>
<evidence type="ECO:0000256" key="1">
    <source>
        <dbReference type="SAM" id="Coils"/>
    </source>
</evidence>
<feature type="region of interest" description="Disordered" evidence="2">
    <location>
        <begin position="21"/>
        <end position="82"/>
    </location>
</feature>
<sequence>MKRLLLAMFVAMSFLLLACGDDSKSDSSNDTDASSPGALMDSAPPLAAPANPAERSMETQMKAPPGADQATRKEITTGSVNITASDPIDAARKVADRVTSLDGRIDDRTEQPGTDNYTKPRATLTVRVPSDKTDQLIDDLQDFGKVTSISVSKSDVTLQYEDVDARIKALQTSVDRLRALIAGATNTADLIEAENALSNRQAELDGLTAQKRALDDQIELSTLTIEFATEDAPPPGEDPGPDNFWDGIVAGWNSLVDAIGAVVVFIGKAIPWLGFLAVVGAVIWIGWRVLGRTRRRGRQQPQPQPEPTREHEEAPAADK</sequence>
<evidence type="ECO:0000256" key="3">
    <source>
        <dbReference type="SAM" id="Phobius"/>
    </source>
</evidence>
<keyword evidence="3" id="KW-0812">Transmembrane</keyword>
<feature type="signal peptide" evidence="4">
    <location>
        <begin position="1"/>
        <end position="18"/>
    </location>
</feature>
<dbReference type="Proteomes" id="UP001609175">
    <property type="component" value="Unassembled WGS sequence"/>
</dbReference>
<feature type="region of interest" description="Disordered" evidence="2">
    <location>
        <begin position="294"/>
        <end position="319"/>
    </location>
</feature>
<evidence type="ECO:0000313" key="7">
    <source>
        <dbReference type="Proteomes" id="UP001609175"/>
    </source>
</evidence>
<evidence type="ECO:0000259" key="5">
    <source>
        <dbReference type="Pfam" id="PF14257"/>
    </source>
</evidence>
<proteinExistence type="predicted"/>
<evidence type="ECO:0000313" key="6">
    <source>
        <dbReference type="EMBL" id="MFH5208656.1"/>
    </source>
</evidence>
<keyword evidence="1" id="KW-0175">Coiled coil</keyword>
<name>A0ABW7JL28_9NOCA</name>
<organism evidence="6 7">
    <name type="scientific">Antrihabitans spumae</name>
    <dbReference type="NCBI Taxonomy" id="3373370"/>
    <lineage>
        <taxon>Bacteria</taxon>
        <taxon>Bacillati</taxon>
        <taxon>Actinomycetota</taxon>
        <taxon>Actinomycetes</taxon>
        <taxon>Mycobacteriales</taxon>
        <taxon>Nocardiaceae</taxon>
        <taxon>Antrihabitans</taxon>
    </lineage>
</organism>
<protein>
    <submittedName>
        <fullName evidence="6">DUF4349 domain-containing protein</fullName>
    </submittedName>
</protein>
<feature type="coiled-coil region" evidence="1">
    <location>
        <begin position="160"/>
        <end position="217"/>
    </location>
</feature>
<dbReference type="Pfam" id="PF14257">
    <property type="entry name" value="DUF4349"/>
    <property type="match status" value="1"/>
</dbReference>
<evidence type="ECO:0000256" key="4">
    <source>
        <dbReference type="SAM" id="SignalP"/>
    </source>
</evidence>
<feature type="compositionally biased region" description="Basic and acidic residues" evidence="2">
    <location>
        <begin position="307"/>
        <end position="319"/>
    </location>
</feature>
<feature type="compositionally biased region" description="Low complexity" evidence="2">
    <location>
        <begin position="43"/>
        <end position="53"/>
    </location>
</feature>
<evidence type="ECO:0000256" key="2">
    <source>
        <dbReference type="SAM" id="MobiDB-lite"/>
    </source>
</evidence>
<accession>A0ABW7JL28</accession>
<comment type="caution">
    <text evidence="6">The sequence shown here is derived from an EMBL/GenBank/DDBJ whole genome shotgun (WGS) entry which is preliminary data.</text>
</comment>
<reference evidence="6 7" key="1">
    <citation type="submission" date="2024-10" db="EMBL/GenBank/DDBJ databases">
        <authorList>
            <person name="Riesco R."/>
        </authorList>
    </citation>
    <scope>NUCLEOTIDE SEQUENCE [LARGE SCALE GENOMIC DNA]</scope>
    <source>
        <strain evidence="6 7">NCIMB 15449</strain>
    </source>
</reference>
<feature type="domain" description="DUF4349" evidence="5">
    <location>
        <begin position="72"/>
        <end position="284"/>
    </location>
</feature>
<keyword evidence="3" id="KW-0472">Membrane</keyword>
<dbReference type="EMBL" id="JBIMSO010000043">
    <property type="protein sequence ID" value="MFH5208656.1"/>
    <property type="molecule type" value="Genomic_DNA"/>
</dbReference>
<dbReference type="InterPro" id="IPR025645">
    <property type="entry name" value="DUF4349"/>
</dbReference>
<gene>
    <name evidence="6" type="ORF">ACHIPZ_10655</name>
</gene>
<dbReference type="PROSITE" id="PS51257">
    <property type="entry name" value="PROKAR_LIPOPROTEIN"/>
    <property type="match status" value="1"/>
</dbReference>
<feature type="transmembrane region" description="Helical" evidence="3">
    <location>
        <begin position="269"/>
        <end position="290"/>
    </location>
</feature>
<feature type="chain" id="PRO_5047188604" evidence="4">
    <location>
        <begin position="19"/>
        <end position="319"/>
    </location>
</feature>
<keyword evidence="4" id="KW-0732">Signal</keyword>
<dbReference type="RefSeq" id="WP_395114159.1">
    <property type="nucleotide sequence ID" value="NZ_JBIMSO010000043.1"/>
</dbReference>